<organism evidence="1 2">
    <name type="scientific">Elysia crispata</name>
    <name type="common">lettuce slug</name>
    <dbReference type="NCBI Taxonomy" id="231223"/>
    <lineage>
        <taxon>Eukaryota</taxon>
        <taxon>Metazoa</taxon>
        <taxon>Spiralia</taxon>
        <taxon>Lophotrochozoa</taxon>
        <taxon>Mollusca</taxon>
        <taxon>Gastropoda</taxon>
        <taxon>Heterobranchia</taxon>
        <taxon>Euthyneura</taxon>
        <taxon>Panpulmonata</taxon>
        <taxon>Sacoglossa</taxon>
        <taxon>Placobranchoidea</taxon>
        <taxon>Plakobranchidae</taxon>
        <taxon>Elysia</taxon>
    </lineage>
</organism>
<accession>A0AAE1ACU6</accession>
<protein>
    <submittedName>
        <fullName evidence="1">Uncharacterized protein</fullName>
    </submittedName>
</protein>
<proteinExistence type="predicted"/>
<gene>
    <name evidence="1" type="ORF">RRG08_036808</name>
</gene>
<evidence type="ECO:0000313" key="2">
    <source>
        <dbReference type="Proteomes" id="UP001283361"/>
    </source>
</evidence>
<comment type="caution">
    <text evidence="1">The sequence shown here is derived from an EMBL/GenBank/DDBJ whole genome shotgun (WGS) entry which is preliminary data.</text>
</comment>
<sequence length="100" mass="11336">MSVQETFRDARTLSILGCPHEKPLDLLIRRVFQDVLAIRITKCLVLLGLIMKGVESSLTTVQTGQHSAPFCLRRKREAINHRAGAHATGQNNFVEQWFCF</sequence>
<dbReference type="Proteomes" id="UP001283361">
    <property type="component" value="Unassembled WGS sequence"/>
</dbReference>
<dbReference type="AlphaFoldDB" id="A0AAE1ACU6"/>
<evidence type="ECO:0000313" key="1">
    <source>
        <dbReference type="EMBL" id="KAK3785272.1"/>
    </source>
</evidence>
<name>A0AAE1ACU6_9GAST</name>
<dbReference type="EMBL" id="JAWDGP010002150">
    <property type="protein sequence ID" value="KAK3785272.1"/>
    <property type="molecule type" value="Genomic_DNA"/>
</dbReference>
<reference evidence="1" key="1">
    <citation type="journal article" date="2023" name="G3 (Bethesda)">
        <title>A reference genome for the long-term kleptoplast-retaining sea slug Elysia crispata morphotype clarki.</title>
        <authorList>
            <person name="Eastman K.E."/>
            <person name="Pendleton A.L."/>
            <person name="Shaikh M.A."/>
            <person name="Suttiyut T."/>
            <person name="Ogas R."/>
            <person name="Tomko P."/>
            <person name="Gavelis G."/>
            <person name="Widhalm J.R."/>
            <person name="Wisecaver J.H."/>
        </authorList>
    </citation>
    <scope>NUCLEOTIDE SEQUENCE</scope>
    <source>
        <strain evidence="1">ECLA1</strain>
    </source>
</reference>
<keyword evidence="2" id="KW-1185">Reference proteome</keyword>